<evidence type="ECO:0000256" key="1">
    <source>
        <dbReference type="SAM" id="MobiDB-lite"/>
    </source>
</evidence>
<dbReference type="EMBL" id="SSTD01014011">
    <property type="protein sequence ID" value="TYK04896.1"/>
    <property type="molecule type" value="Genomic_DNA"/>
</dbReference>
<organism evidence="2 3">
    <name type="scientific">Cucumis melo var. makuwa</name>
    <name type="common">Oriental melon</name>
    <dbReference type="NCBI Taxonomy" id="1194695"/>
    <lineage>
        <taxon>Eukaryota</taxon>
        <taxon>Viridiplantae</taxon>
        <taxon>Streptophyta</taxon>
        <taxon>Embryophyta</taxon>
        <taxon>Tracheophyta</taxon>
        <taxon>Spermatophyta</taxon>
        <taxon>Magnoliopsida</taxon>
        <taxon>eudicotyledons</taxon>
        <taxon>Gunneridae</taxon>
        <taxon>Pentapetalae</taxon>
        <taxon>rosids</taxon>
        <taxon>fabids</taxon>
        <taxon>Cucurbitales</taxon>
        <taxon>Cucurbitaceae</taxon>
        <taxon>Benincaseae</taxon>
        <taxon>Cucumis</taxon>
    </lineage>
</organism>
<dbReference type="Proteomes" id="UP000321947">
    <property type="component" value="Unassembled WGS sequence"/>
</dbReference>
<sequence length="299" mass="33095">MDKMSKDNNVEKPDTASNVPTSQPNRSADPRRQPPEFESRAPRPVARPDRISAPRSNETPTERRVSSACTPSPKSETRPASLLRDLSRTFCRSRSTFPIRTETPRLRPGTRPAQPLCAVKPRPSVKPRRVHPQAKPRLPSAASRAARTQHLHPSRAAPAPKPSRSLLFQPSHQAFLEPPSSLGRLNQTELERGISRLKGNYCNLDLGTSLLGKHTCLAVRTRQANLQPIRVVSAWVSFGITTYLGLRSPTGRQSSMDINLIRVIRRDPRNPIVLVLPPGSLQTSRGRGRGKGKLASDQK</sequence>
<reference evidence="2 3" key="1">
    <citation type="submission" date="2019-08" db="EMBL/GenBank/DDBJ databases">
        <title>Draft genome sequences of two oriental melons (Cucumis melo L. var makuwa).</title>
        <authorList>
            <person name="Kwon S.-Y."/>
        </authorList>
    </citation>
    <scope>NUCLEOTIDE SEQUENCE [LARGE SCALE GENOMIC DNA]</scope>
    <source>
        <strain evidence="3">cv. Chang Bougi</strain>
        <tissue evidence="2">Leaf</tissue>
    </source>
</reference>
<feature type="compositionally biased region" description="Polar residues" evidence="1">
    <location>
        <begin position="15"/>
        <end position="26"/>
    </location>
</feature>
<accession>A0A5D3C386</accession>
<feature type="compositionally biased region" description="Basic and acidic residues" evidence="1">
    <location>
        <begin position="28"/>
        <end position="52"/>
    </location>
</feature>
<name>A0A5D3C386_CUCMM</name>
<proteinExistence type="predicted"/>
<gene>
    <name evidence="2" type="ORF">E5676_scaffold143G00970</name>
</gene>
<feature type="compositionally biased region" description="Low complexity" evidence="1">
    <location>
        <begin position="154"/>
        <end position="165"/>
    </location>
</feature>
<feature type="region of interest" description="Disordered" evidence="1">
    <location>
        <begin position="275"/>
        <end position="299"/>
    </location>
</feature>
<feature type="region of interest" description="Disordered" evidence="1">
    <location>
        <begin position="1"/>
        <end position="165"/>
    </location>
</feature>
<feature type="compositionally biased region" description="Basic residues" evidence="1">
    <location>
        <begin position="123"/>
        <end position="134"/>
    </location>
</feature>
<dbReference type="AlphaFoldDB" id="A0A5D3C386"/>
<feature type="compositionally biased region" description="Basic and acidic residues" evidence="1">
    <location>
        <begin position="1"/>
        <end position="14"/>
    </location>
</feature>
<protein>
    <submittedName>
        <fullName evidence="2">Uncharacterized protein</fullName>
    </submittedName>
</protein>
<evidence type="ECO:0000313" key="3">
    <source>
        <dbReference type="Proteomes" id="UP000321947"/>
    </source>
</evidence>
<evidence type="ECO:0000313" key="2">
    <source>
        <dbReference type="EMBL" id="TYK04896.1"/>
    </source>
</evidence>
<comment type="caution">
    <text evidence="2">The sequence shown here is derived from an EMBL/GenBank/DDBJ whole genome shotgun (WGS) entry which is preliminary data.</text>
</comment>